<reference evidence="2" key="1">
    <citation type="submission" date="2017-09" db="EMBL/GenBank/DDBJ databases">
        <authorList>
            <person name="Varghese N."/>
            <person name="Submissions S."/>
        </authorList>
    </citation>
    <scope>NUCLEOTIDE SEQUENCE [LARGE SCALE GENOMIC DNA]</scope>
    <source>
        <strain evidence="2">MSL47</strain>
    </source>
</reference>
<protein>
    <submittedName>
        <fullName evidence="1">Uncharacterized protein</fullName>
    </submittedName>
</protein>
<keyword evidence="2" id="KW-1185">Reference proteome</keyword>
<dbReference type="Proteomes" id="UP000219573">
    <property type="component" value="Unassembled WGS sequence"/>
</dbReference>
<dbReference type="AlphaFoldDB" id="A0A285IG05"/>
<gene>
    <name evidence="1" type="ORF">SAMN06265827_14611</name>
</gene>
<evidence type="ECO:0000313" key="2">
    <source>
        <dbReference type="Proteomes" id="UP000219573"/>
    </source>
</evidence>
<dbReference type="RefSeq" id="WP_097019575.1">
    <property type="nucleotide sequence ID" value="NZ_OBDZ01000046.1"/>
</dbReference>
<accession>A0A285IG05</accession>
<organism evidence="1 2">
    <name type="scientific">Orenia metallireducens</name>
    <dbReference type="NCBI Taxonomy" id="1413210"/>
    <lineage>
        <taxon>Bacteria</taxon>
        <taxon>Bacillati</taxon>
        <taxon>Bacillota</taxon>
        <taxon>Clostridia</taxon>
        <taxon>Halanaerobiales</taxon>
        <taxon>Halobacteroidaceae</taxon>
        <taxon>Orenia</taxon>
    </lineage>
</organism>
<proteinExistence type="predicted"/>
<name>A0A285IG05_9FIRM</name>
<dbReference type="EMBL" id="OBDZ01000046">
    <property type="protein sequence ID" value="SNY46905.1"/>
    <property type="molecule type" value="Genomic_DNA"/>
</dbReference>
<evidence type="ECO:0000313" key="1">
    <source>
        <dbReference type="EMBL" id="SNY46905.1"/>
    </source>
</evidence>
<sequence>MVKEKKASKKLSKKVELSLEELEKITGGYTGSSTDSIFGTVKHPTLSGVIAMPPTEPDEGPFKF</sequence>